<name>A0A0B0PED5_GOSAR</name>
<gene>
    <name evidence="1" type="ORF">F383_29942</name>
</gene>
<sequence length="60" mass="6636">MPSPPAPIHGEPKCVIERATDVAWWRGTRHGGTGDVWRLEACLLAETVQRVCWLTAQGHS</sequence>
<protein>
    <submittedName>
        <fullName evidence="1">Uncharacterized protein</fullName>
    </submittedName>
</protein>
<evidence type="ECO:0000313" key="2">
    <source>
        <dbReference type="Proteomes" id="UP000032142"/>
    </source>
</evidence>
<proteinExistence type="predicted"/>
<organism evidence="1 2">
    <name type="scientific">Gossypium arboreum</name>
    <name type="common">Tree cotton</name>
    <name type="synonym">Gossypium nanking</name>
    <dbReference type="NCBI Taxonomy" id="29729"/>
    <lineage>
        <taxon>Eukaryota</taxon>
        <taxon>Viridiplantae</taxon>
        <taxon>Streptophyta</taxon>
        <taxon>Embryophyta</taxon>
        <taxon>Tracheophyta</taxon>
        <taxon>Spermatophyta</taxon>
        <taxon>Magnoliopsida</taxon>
        <taxon>eudicotyledons</taxon>
        <taxon>Gunneridae</taxon>
        <taxon>Pentapetalae</taxon>
        <taxon>rosids</taxon>
        <taxon>malvids</taxon>
        <taxon>Malvales</taxon>
        <taxon>Malvaceae</taxon>
        <taxon>Malvoideae</taxon>
        <taxon>Gossypium</taxon>
    </lineage>
</organism>
<dbReference type="EMBL" id="KN424478">
    <property type="protein sequence ID" value="KHG23287.1"/>
    <property type="molecule type" value="Genomic_DNA"/>
</dbReference>
<evidence type="ECO:0000313" key="1">
    <source>
        <dbReference type="EMBL" id="KHG23287.1"/>
    </source>
</evidence>
<dbReference type="AlphaFoldDB" id="A0A0B0PED5"/>
<accession>A0A0B0PED5</accession>
<keyword evidence="2" id="KW-1185">Reference proteome</keyword>
<dbReference type="Proteomes" id="UP000032142">
    <property type="component" value="Unassembled WGS sequence"/>
</dbReference>
<reference evidence="2" key="1">
    <citation type="submission" date="2014-09" db="EMBL/GenBank/DDBJ databases">
        <authorList>
            <person name="Mudge J."/>
            <person name="Ramaraj T."/>
            <person name="Lindquist I.E."/>
            <person name="Bharti A.K."/>
            <person name="Sundararajan A."/>
            <person name="Cameron C.T."/>
            <person name="Woodward J.E."/>
            <person name="May G.D."/>
            <person name="Brubaker C."/>
            <person name="Broadhvest J."/>
            <person name="Wilkins T.A."/>
        </authorList>
    </citation>
    <scope>NUCLEOTIDE SEQUENCE</scope>
    <source>
        <strain evidence="2">cv. AKA8401</strain>
    </source>
</reference>